<dbReference type="Proteomes" id="UP000184204">
    <property type="component" value="Unassembled WGS sequence"/>
</dbReference>
<reference evidence="4" key="4">
    <citation type="submission" date="2016-11" db="EMBL/GenBank/DDBJ databases">
        <authorList>
            <person name="Jaros S."/>
            <person name="Januszkiewicz K."/>
            <person name="Wedrychowicz H."/>
        </authorList>
    </citation>
    <scope>NUCLEOTIDE SEQUENCE [LARGE SCALE GENOMIC DNA]</scope>
    <source>
        <strain evidence="4">DSM 1682</strain>
    </source>
</reference>
<evidence type="ECO:0000313" key="2">
    <source>
        <dbReference type="EMBL" id="SHE76308.1"/>
    </source>
</evidence>
<evidence type="ECO:0000313" key="1">
    <source>
        <dbReference type="EMBL" id="AMJ40916.1"/>
    </source>
</evidence>
<reference evidence="3" key="2">
    <citation type="submission" date="2016-01" db="EMBL/GenBank/DDBJ databases">
        <authorList>
            <person name="Poehlein A."/>
            <person name="Schlien K."/>
            <person name="Gottschalk G."/>
            <person name="Buckel W."/>
            <person name="Daniel R."/>
        </authorList>
    </citation>
    <scope>NUCLEOTIDE SEQUENCE [LARGE SCALE GENOMIC DNA]</scope>
    <source>
        <strain evidence="3">X2</strain>
    </source>
</reference>
<dbReference type="EMBL" id="CP014223">
    <property type="protein sequence ID" value="AMJ40916.1"/>
    <property type="molecule type" value="Genomic_DNA"/>
</dbReference>
<proteinExistence type="predicted"/>
<dbReference type="KEGG" id="cpro:CPRO_13230"/>
<accession>A0A0X1U7J3</accession>
<name>A0A0X1U7J3_ANAPI</name>
<evidence type="ECO:0000313" key="4">
    <source>
        <dbReference type="Proteomes" id="UP000184204"/>
    </source>
</evidence>
<dbReference type="Proteomes" id="UP000068026">
    <property type="component" value="Chromosome"/>
</dbReference>
<organism evidence="2 4">
    <name type="scientific">Anaerotignum propionicum DSM 1682</name>
    <dbReference type="NCBI Taxonomy" id="991789"/>
    <lineage>
        <taxon>Bacteria</taxon>
        <taxon>Bacillati</taxon>
        <taxon>Bacillota</taxon>
        <taxon>Clostridia</taxon>
        <taxon>Lachnospirales</taxon>
        <taxon>Anaerotignaceae</taxon>
        <taxon>Anaerotignum</taxon>
    </lineage>
</organism>
<dbReference type="EMBL" id="FQUA01000006">
    <property type="protein sequence ID" value="SHE76308.1"/>
    <property type="molecule type" value="Genomic_DNA"/>
</dbReference>
<protein>
    <submittedName>
        <fullName evidence="2">Uncharacterized protein</fullName>
    </submittedName>
</protein>
<dbReference type="AlphaFoldDB" id="A0A0X1U7J3"/>
<dbReference type="RefSeq" id="WP_143148989.1">
    <property type="nucleotide sequence ID" value="NZ_CP014223.1"/>
</dbReference>
<reference evidence="1 3" key="1">
    <citation type="journal article" date="2016" name="Genome Announc.">
        <title>Complete Genome Sequence of the Amino Acid-Fermenting Clostridium propionicum X2 (DSM 1682).</title>
        <authorList>
            <person name="Poehlein A."/>
            <person name="Schlien K."/>
            <person name="Chowdhury N.P."/>
            <person name="Gottschalk G."/>
            <person name="Buckel W."/>
            <person name="Daniel R."/>
        </authorList>
    </citation>
    <scope>NUCLEOTIDE SEQUENCE [LARGE SCALE GENOMIC DNA]</scope>
    <source>
        <strain evidence="1 3">X2</strain>
    </source>
</reference>
<sequence length="295" mass="34449">MLQALIKKAWNEQRRTHDYLSRMAITYNTLLLENTELYNVITTNPGKDRIGWYLSLLCEIMANSRGEVFLKIKEKFLSEITNLSEEECHKSYVSFGMSASLTYTLADARFRDEEQRRSLKTEKDMESDEFDCLSMKNTAAALYYGSIMLGNDSYLVKNDFAYMLRRKEVNQPYGLTVEDILKDSIKAKKAFPLVNMALHYAMNRCSKEDWSQADELLAMIAEDEVKSIESYWTGMANWDEDEGFLVLLWLCRHGFIETTKYGDQERLFTLLKARVDTIPNWMKEKAFIKNSTEIY</sequence>
<evidence type="ECO:0000313" key="3">
    <source>
        <dbReference type="Proteomes" id="UP000068026"/>
    </source>
</evidence>
<gene>
    <name evidence="1" type="ORF">CPRO_13230</name>
    <name evidence="2" type="ORF">SAMN02745151_01735</name>
</gene>
<keyword evidence="3" id="KW-1185">Reference proteome</keyword>
<reference evidence="2" key="3">
    <citation type="submission" date="2016-11" db="EMBL/GenBank/DDBJ databases">
        <authorList>
            <person name="Varghese N."/>
            <person name="Submissions S."/>
        </authorList>
    </citation>
    <scope>NUCLEOTIDE SEQUENCE</scope>
    <source>
        <strain evidence="2">DSM 1682</strain>
    </source>
</reference>